<keyword evidence="4" id="KW-0949">S-adenosyl-L-methionine</keyword>
<dbReference type="SMART" id="SM00729">
    <property type="entry name" value="Elp3"/>
    <property type="match status" value="1"/>
</dbReference>
<keyword evidence="3" id="KW-0808">Transferase</keyword>
<dbReference type="PANTHER" id="PTHR11918:SF45">
    <property type="entry name" value="THREONYLCARBAMOYLADENOSINE TRNA METHYLTHIOTRANSFERASE"/>
    <property type="match status" value="1"/>
</dbReference>
<evidence type="ECO:0000313" key="10">
    <source>
        <dbReference type="EMBL" id="MBT1070380.1"/>
    </source>
</evidence>
<dbReference type="Pfam" id="PF04055">
    <property type="entry name" value="Radical_SAM"/>
    <property type="match status" value="1"/>
</dbReference>
<dbReference type="InterPro" id="IPR006467">
    <property type="entry name" value="MiaB-like_bact"/>
</dbReference>
<dbReference type="SFLD" id="SFLDS00029">
    <property type="entry name" value="Radical_SAM"/>
    <property type="match status" value="1"/>
</dbReference>
<dbReference type="SFLD" id="SFLDG01061">
    <property type="entry name" value="methylthiotransferase"/>
    <property type="match status" value="1"/>
</dbReference>
<evidence type="ECO:0000256" key="5">
    <source>
        <dbReference type="ARBA" id="ARBA00022723"/>
    </source>
</evidence>
<dbReference type="CDD" id="cd01335">
    <property type="entry name" value="Radical_SAM"/>
    <property type="match status" value="1"/>
</dbReference>
<comment type="cofactor">
    <cofactor evidence="1">
        <name>[4Fe-4S] cluster</name>
        <dbReference type="ChEBI" id="CHEBI:49883"/>
    </cofactor>
</comment>
<dbReference type="SUPFAM" id="SSF102114">
    <property type="entry name" value="Radical SAM enzymes"/>
    <property type="match status" value="1"/>
</dbReference>
<evidence type="ECO:0000256" key="4">
    <source>
        <dbReference type="ARBA" id="ARBA00022691"/>
    </source>
</evidence>
<dbReference type="Gene3D" id="3.40.50.12160">
    <property type="entry name" value="Methylthiotransferase, N-terminal domain"/>
    <property type="match status" value="1"/>
</dbReference>
<evidence type="ECO:0000256" key="1">
    <source>
        <dbReference type="ARBA" id="ARBA00001966"/>
    </source>
</evidence>
<evidence type="ECO:0000256" key="6">
    <source>
        <dbReference type="ARBA" id="ARBA00023004"/>
    </source>
</evidence>
<dbReference type="PROSITE" id="PS51449">
    <property type="entry name" value="MTTASE_N"/>
    <property type="match status" value="1"/>
</dbReference>
<keyword evidence="5" id="KW-0479">Metal-binding</keyword>
<dbReference type="SFLD" id="SFLDG01082">
    <property type="entry name" value="B12-binding_domain_containing"/>
    <property type="match status" value="1"/>
</dbReference>
<dbReference type="PANTHER" id="PTHR11918">
    <property type="entry name" value="RADICAL SAM PROTEINS"/>
    <property type="match status" value="1"/>
</dbReference>
<dbReference type="NCBIfam" id="TIGR00089">
    <property type="entry name" value="MiaB/RimO family radical SAM methylthiotransferase"/>
    <property type="match status" value="1"/>
</dbReference>
<feature type="domain" description="Radical SAM core" evidence="9">
    <location>
        <begin position="133"/>
        <end position="363"/>
    </location>
</feature>
<keyword evidence="2" id="KW-0004">4Fe-4S</keyword>
<evidence type="ECO:0000259" key="9">
    <source>
        <dbReference type="PROSITE" id="PS51918"/>
    </source>
</evidence>
<gene>
    <name evidence="10" type="primary">mtaB</name>
    <name evidence="10" type="ORF">KJB30_01150</name>
</gene>
<dbReference type="Gene3D" id="3.80.30.20">
    <property type="entry name" value="tm_1862 like domain"/>
    <property type="match status" value="1"/>
</dbReference>
<dbReference type="PROSITE" id="PS51918">
    <property type="entry name" value="RADICAL_SAM"/>
    <property type="match status" value="1"/>
</dbReference>
<organism evidence="10 11">
    <name type="scientific">Pelotalea chapellei</name>
    <dbReference type="NCBI Taxonomy" id="44671"/>
    <lineage>
        <taxon>Bacteria</taxon>
        <taxon>Pseudomonadati</taxon>
        <taxon>Thermodesulfobacteriota</taxon>
        <taxon>Desulfuromonadia</taxon>
        <taxon>Geobacterales</taxon>
        <taxon>Geobacteraceae</taxon>
        <taxon>Pelotalea</taxon>
    </lineage>
</organism>
<dbReference type="InterPro" id="IPR020612">
    <property type="entry name" value="Methylthiotransferase_CS"/>
</dbReference>
<evidence type="ECO:0000259" key="8">
    <source>
        <dbReference type="PROSITE" id="PS51449"/>
    </source>
</evidence>
<dbReference type="InterPro" id="IPR006638">
    <property type="entry name" value="Elp3/MiaA/NifB-like_rSAM"/>
</dbReference>
<evidence type="ECO:0000256" key="2">
    <source>
        <dbReference type="ARBA" id="ARBA00022485"/>
    </source>
</evidence>
<dbReference type="EMBL" id="JAHDYS010000001">
    <property type="protein sequence ID" value="MBT1070380.1"/>
    <property type="molecule type" value="Genomic_DNA"/>
</dbReference>
<proteinExistence type="predicted"/>
<dbReference type="RefSeq" id="WP_214296082.1">
    <property type="nucleotide sequence ID" value="NZ_JAHDYS010000001.1"/>
</dbReference>
<protein>
    <submittedName>
        <fullName evidence="10">tRNA (N(6)-L-threonylcarbamoyladenosine(37)-C(2))-methylthiotransferase MtaB</fullName>
    </submittedName>
</protein>
<comment type="caution">
    <text evidence="10">The sequence shown here is derived from an EMBL/GenBank/DDBJ whole genome shotgun (WGS) entry which is preliminary data.</text>
</comment>
<feature type="domain" description="MTTase N-terminal" evidence="8">
    <location>
        <begin position="2"/>
        <end position="113"/>
    </location>
</feature>
<accession>A0ABS5U3Y7</accession>
<dbReference type="InterPro" id="IPR007197">
    <property type="entry name" value="rSAM"/>
</dbReference>
<dbReference type="Proteomes" id="UP000784128">
    <property type="component" value="Unassembled WGS sequence"/>
</dbReference>
<keyword evidence="11" id="KW-1185">Reference proteome</keyword>
<dbReference type="Pfam" id="PF00919">
    <property type="entry name" value="UPF0004"/>
    <property type="match status" value="1"/>
</dbReference>
<dbReference type="InterPro" id="IPR058240">
    <property type="entry name" value="rSAM_sf"/>
</dbReference>
<dbReference type="InterPro" id="IPR023404">
    <property type="entry name" value="rSAM_horseshoe"/>
</dbReference>
<dbReference type="InterPro" id="IPR038135">
    <property type="entry name" value="Methylthiotransferase_N_sf"/>
</dbReference>
<dbReference type="InterPro" id="IPR005839">
    <property type="entry name" value="Methylthiotransferase"/>
</dbReference>
<name>A0ABS5U3Y7_9BACT</name>
<sequence length="442" mass="48698">MKKVAIATLGCKTNQFESAAISEQFTTAGYCIVPFTESADIYVVNSCTVTARTDSETRRLIRRARRLNPEARIVATGCYAQVSPDELSNMPEVDVVLGNSEKLDATLLSGADTNQVADSAAEETFSPLKLTSFAEHTRAFLQVQNGCNTFCAYCIVPFARGRSRSVAEDEVLEGIRRLTAAGFKEVVLTGIHLGAYGLDLERRPSLESLIRRIVSETDILRLRIGSVDPNEFSAELLSLYQSSPQVCDHFHIPLQSGNDSILKRMGRPYSTAFFRDLIEKITVSMPHAFIGTDVIAGFPGETEEEFETTCRFIESLPFADLHVFPYSKRPKTRAAEMPNHVPPAVISYRAARLRAIAEKKKTDFLEKSIATELTVLVQKHDETTGTVKGISNNYIQAEFAGSATDLNTLCRVLVKTTSKGGAFCDRLPDAQDLEQSSCLTLK</sequence>
<keyword evidence="6" id="KW-0408">Iron</keyword>
<evidence type="ECO:0000256" key="3">
    <source>
        <dbReference type="ARBA" id="ARBA00022679"/>
    </source>
</evidence>
<reference evidence="10 11" key="1">
    <citation type="submission" date="2021-05" db="EMBL/GenBank/DDBJ databases">
        <title>The draft genome of Geobacter chapellei DSM 13688.</title>
        <authorList>
            <person name="Xu Z."/>
            <person name="Masuda Y."/>
            <person name="Itoh H."/>
            <person name="Senoo K."/>
        </authorList>
    </citation>
    <scope>NUCLEOTIDE SEQUENCE [LARGE SCALE GENOMIC DNA]</scope>
    <source>
        <strain evidence="10 11">DSM 13688</strain>
    </source>
</reference>
<dbReference type="PROSITE" id="PS01278">
    <property type="entry name" value="MTTASE_RADICAL"/>
    <property type="match status" value="1"/>
</dbReference>
<dbReference type="InterPro" id="IPR013848">
    <property type="entry name" value="Methylthiotransferase_N"/>
</dbReference>
<evidence type="ECO:0000256" key="7">
    <source>
        <dbReference type="ARBA" id="ARBA00023014"/>
    </source>
</evidence>
<keyword evidence="7" id="KW-0411">Iron-sulfur</keyword>
<evidence type="ECO:0000313" key="11">
    <source>
        <dbReference type="Proteomes" id="UP000784128"/>
    </source>
</evidence>
<dbReference type="NCBIfam" id="TIGR01579">
    <property type="entry name" value="MiaB-like-C"/>
    <property type="match status" value="1"/>
</dbReference>